<reference evidence="4" key="1">
    <citation type="journal article" date="2022" name="bioRxiv">
        <title>Sequencing and chromosome-scale assembly of the giantPleurodeles waltlgenome.</title>
        <authorList>
            <person name="Brown T."/>
            <person name="Elewa A."/>
            <person name="Iarovenko S."/>
            <person name="Subramanian E."/>
            <person name="Araus A.J."/>
            <person name="Petzold A."/>
            <person name="Susuki M."/>
            <person name="Suzuki K.-i.T."/>
            <person name="Hayashi T."/>
            <person name="Toyoda A."/>
            <person name="Oliveira C."/>
            <person name="Osipova E."/>
            <person name="Leigh N.D."/>
            <person name="Simon A."/>
            <person name="Yun M.H."/>
        </authorList>
    </citation>
    <scope>NUCLEOTIDE SEQUENCE</scope>
    <source>
        <strain evidence="4">20211129_DDA</strain>
        <tissue evidence="4">Liver</tissue>
    </source>
</reference>
<evidence type="ECO:0008006" key="6">
    <source>
        <dbReference type="Google" id="ProtNLM"/>
    </source>
</evidence>
<feature type="domain" description="Myb/SANT-like DNA-binding" evidence="3">
    <location>
        <begin position="5"/>
        <end position="78"/>
    </location>
</feature>
<dbReference type="GO" id="GO:0005634">
    <property type="term" value="C:nucleus"/>
    <property type="evidence" value="ECO:0007669"/>
    <property type="project" value="TreeGrafter"/>
</dbReference>
<dbReference type="Gene3D" id="1.10.10.60">
    <property type="entry name" value="Homeodomain-like"/>
    <property type="match status" value="1"/>
</dbReference>
<dbReference type="InterPro" id="IPR028002">
    <property type="entry name" value="Myb_DNA-bind_5"/>
</dbReference>
<dbReference type="Pfam" id="PF13837">
    <property type="entry name" value="Myb_DNA-bind_4"/>
    <property type="match status" value="1"/>
</dbReference>
<dbReference type="Pfam" id="PF13873">
    <property type="entry name" value="Myb_DNA-bind_5"/>
    <property type="match status" value="1"/>
</dbReference>
<gene>
    <name evidence="4" type="ORF">NDU88_004834</name>
</gene>
<evidence type="ECO:0000256" key="1">
    <source>
        <dbReference type="SAM" id="MobiDB-lite"/>
    </source>
</evidence>
<organism evidence="4 5">
    <name type="scientific">Pleurodeles waltl</name>
    <name type="common">Iberian ribbed newt</name>
    <dbReference type="NCBI Taxonomy" id="8319"/>
    <lineage>
        <taxon>Eukaryota</taxon>
        <taxon>Metazoa</taxon>
        <taxon>Chordata</taxon>
        <taxon>Craniata</taxon>
        <taxon>Vertebrata</taxon>
        <taxon>Euteleostomi</taxon>
        <taxon>Amphibia</taxon>
        <taxon>Batrachia</taxon>
        <taxon>Caudata</taxon>
        <taxon>Salamandroidea</taxon>
        <taxon>Salamandridae</taxon>
        <taxon>Pleurodelinae</taxon>
        <taxon>Pleurodeles</taxon>
    </lineage>
</organism>
<accession>A0AAV7SK25</accession>
<dbReference type="AlphaFoldDB" id="A0AAV7SK25"/>
<feature type="region of interest" description="Disordered" evidence="1">
    <location>
        <begin position="142"/>
        <end position="201"/>
    </location>
</feature>
<dbReference type="PANTHER" id="PTHR23098">
    <property type="entry name" value="AGAP001331-PA-RELATED"/>
    <property type="match status" value="1"/>
</dbReference>
<dbReference type="InterPro" id="IPR044822">
    <property type="entry name" value="Myb_DNA-bind_4"/>
</dbReference>
<dbReference type="EMBL" id="JANPWB010000008">
    <property type="protein sequence ID" value="KAJ1164394.1"/>
    <property type="molecule type" value="Genomic_DNA"/>
</dbReference>
<protein>
    <recommendedName>
        <fullName evidence="6">Nuclear apoptosis-inducing factor 1</fullName>
    </recommendedName>
</protein>
<keyword evidence="5" id="KW-1185">Reference proteome</keyword>
<feature type="compositionally biased region" description="Polar residues" evidence="1">
    <location>
        <begin position="155"/>
        <end position="175"/>
    </location>
</feature>
<proteinExistence type="predicted"/>
<evidence type="ECO:0000313" key="5">
    <source>
        <dbReference type="Proteomes" id="UP001066276"/>
    </source>
</evidence>
<feature type="domain" description="Myb/SANT-like DNA-binding" evidence="2">
    <location>
        <begin position="215"/>
        <end position="262"/>
    </location>
</feature>
<evidence type="ECO:0000259" key="3">
    <source>
        <dbReference type="Pfam" id="PF13873"/>
    </source>
</evidence>
<name>A0AAV7SK25_PLEWA</name>
<comment type="caution">
    <text evidence="4">The sequence shown here is derived from an EMBL/GenBank/DDBJ whole genome shotgun (WGS) entry which is preliminary data.</text>
</comment>
<sequence length="314" mass="35618">MAPQRHPRFSEEELRVMVEEIIWVEPQLFRSQVQHTSIAKKMDLWRRIVDRVKAVGQRPRTQDDIRKRWNDLRGKLRSVVSRHQIAVQRTGDGPPTPPPQLTTWEEQVLAKLHPEGLAGVAGGLDSGVLADLVNTMRDTVAHKRAPDTSLDDDQPSTSTGASGQEAPPQNQQVTSTPPPAEGEPPRKRSLRSRNKTENIAKTPVRFMLCPTTVSAHQKKGIWRAIAKKVRTLGVYHRRSTHCRKRWEDLRRWTKKTVEAQLGMASQRGRGARRTMTPLMYRILAVAYSELDGRLRASQQPQGGEYNLIQLTLHA</sequence>
<evidence type="ECO:0000313" key="4">
    <source>
        <dbReference type="EMBL" id="KAJ1164394.1"/>
    </source>
</evidence>
<dbReference type="PANTHER" id="PTHR23098:SF16">
    <property type="entry name" value="REGULATORY PROTEIN ZESTE"/>
    <property type="match status" value="1"/>
</dbReference>
<evidence type="ECO:0000259" key="2">
    <source>
        <dbReference type="Pfam" id="PF13837"/>
    </source>
</evidence>
<dbReference type="Proteomes" id="UP001066276">
    <property type="component" value="Chromosome 4_2"/>
</dbReference>